<evidence type="ECO:0000313" key="3">
    <source>
        <dbReference type="Proteomes" id="UP000035680"/>
    </source>
</evidence>
<keyword evidence="3" id="KW-1185">Reference proteome</keyword>
<dbReference type="Gene3D" id="3.40.50.300">
    <property type="entry name" value="P-loop containing nucleotide triphosphate hydrolases"/>
    <property type="match status" value="1"/>
</dbReference>
<dbReference type="InterPro" id="IPR027417">
    <property type="entry name" value="P-loop_NTPase"/>
</dbReference>
<reference evidence="4" key="2">
    <citation type="submission" date="2015-08" db="UniProtKB">
        <authorList>
            <consortium name="WormBaseParasite"/>
        </authorList>
    </citation>
    <scope>IDENTIFICATION</scope>
</reference>
<organism evidence="3 4">
    <name type="scientific">Strongyloides venezuelensis</name>
    <name type="common">Threadworm</name>
    <dbReference type="NCBI Taxonomy" id="75913"/>
    <lineage>
        <taxon>Eukaryota</taxon>
        <taxon>Metazoa</taxon>
        <taxon>Ecdysozoa</taxon>
        <taxon>Nematoda</taxon>
        <taxon>Chromadorea</taxon>
        <taxon>Rhabditida</taxon>
        <taxon>Tylenchina</taxon>
        <taxon>Panagrolaimomorpha</taxon>
        <taxon>Strongyloidoidea</taxon>
        <taxon>Strongyloididae</taxon>
        <taxon>Strongyloides</taxon>
    </lineage>
</organism>
<dbReference type="CDD" id="cd00009">
    <property type="entry name" value="AAA"/>
    <property type="match status" value="1"/>
</dbReference>
<name>A0A0K0G0Y4_STRVS</name>
<dbReference type="InterPro" id="IPR049945">
    <property type="entry name" value="AAA_22"/>
</dbReference>
<dbReference type="GO" id="GO:0006270">
    <property type="term" value="P:DNA replication initiation"/>
    <property type="evidence" value="ECO:0007669"/>
    <property type="project" value="TreeGrafter"/>
</dbReference>
<sequence length="378" mass="42576">MVKKLPFTPLHGRNSEALNIYNLITESISKKTSLSLYIGGKPGTGKTATLKQIVQSFSSKKNIETIFISCTSCQTKVALYREISLKFMNKTFSSATALKNIEKYFDEQNKFILLVLDEIDFLTSRSQEMLYMVFDWPAMFPEKVGVVGIANTLDLTHRLLPKLKKGVEPTTIMFQPYSKDELIEILTVTLKKECDGADSKNIEYIARKIAAKNGDVRVAISIAKKAYLDLNEEDEDVVSENEDNSSFKVPVLQTPKSKVNALSVVMSTMKNIEASPLVRAKIPYHPRIILAIMLRLSSRKKAGVLNENLLLSSYQKVQQMLKLPDLERHELQEALSTLESQGLINYFKNKYNLSVDIETAQKIIADNALIAEIKKVNL</sequence>
<dbReference type="Proteomes" id="UP000035680">
    <property type="component" value="Unassembled WGS sequence"/>
</dbReference>
<dbReference type="SUPFAM" id="SSF52540">
    <property type="entry name" value="P-loop containing nucleoside triphosphate hydrolases"/>
    <property type="match status" value="1"/>
</dbReference>
<feature type="domain" description="ORC1/DEAH AAA+ ATPase" evidence="2">
    <location>
        <begin position="32"/>
        <end position="135"/>
    </location>
</feature>
<evidence type="ECO:0000313" key="4">
    <source>
        <dbReference type="WBParaSite" id="SVE_1837000.1"/>
    </source>
</evidence>
<proteinExistence type="inferred from homology"/>
<dbReference type="AlphaFoldDB" id="A0A0K0G0Y4"/>
<dbReference type="Gene3D" id="1.10.8.60">
    <property type="match status" value="1"/>
</dbReference>
<dbReference type="GO" id="GO:0003688">
    <property type="term" value="F:DNA replication origin binding"/>
    <property type="evidence" value="ECO:0007669"/>
    <property type="project" value="TreeGrafter"/>
</dbReference>
<dbReference type="WBParaSite" id="SVE_1837000.1">
    <property type="protein sequence ID" value="SVE_1837000.1"/>
    <property type="gene ID" value="SVE_1837000"/>
</dbReference>
<accession>A0A0K0G0Y4</accession>
<dbReference type="GO" id="GO:0005634">
    <property type="term" value="C:nucleus"/>
    <property type="evidence" value="ECO:0007669"/>
    <property type="project" value="TreeGrafter"/>
</dbReference>
<dbReference type="PANTHER" id="PTHR10763">
    <property type="entry name" value="CELL DIVISION CONTROL PROTEIN 6-RELATED"/>
    <property type="match status" value="1"/>
</dbReference>
<reference evidence="3" key="1">
    <citation type="submission" date="2014-07" db="EMBL/GenBank/DDBJ databases">
        <authorList>
            <person name="Martin A.A"/>
            <person name="De Silva N."/>
        </authorList>
    </citation>
    <scope>NUCLEOTIDE SEQUENCE</scope>
</reference>
<dbReference type="GO" id="GO:0033314">
    <property type="term" value="P:mitotic DNA replication checkpoint signaling"/>
    <property type="evidence" value="ECO:0007669"/>
    <property type="project" value="TreeGrafter"/>
</dbReference>
<comment type="similarity">
    <text evidence="1">Belongs to the CDC6/cdc18 family.</text>
</comment>
<dbReference type="GO" id="GO:0016887">
    <property type="term" value="F:ATP hydrolysis activity"/>
    <property type="evidence" value="ECO:0007669"/>
    <property type="project" value="InterPro"/>
</dbReference>
<dbReference type="InterPro" id="IPR050311">
    <property type="entry name" value="ORC1/CDC6"/>
</dbReference>
<dbReference type="PANTHER" id="PTHR10763:SF26">
    <property type="entry name" value="CELL DIVISION CONTROL PROTEIN 6 HOMOLOG"/>
    <property type="match status" value="1"/>
</dbReference>
<evidence type="ECO:0000259" key="2">
    <source>
        <dbReference type="Pfam" id="PF13401"/>
    </source>
</evidence>
<evidence type="ECO:0000256" key="1">
    <source>
        <dbReference type="ARBA" id="ARBA00006184"/>
    </source>
</evidence>
<dbReference type="STRING" id="75913.A0A0K0G0Y4"/>
<protein>
    <submittedName>
        <fullName evidence="4">Cell division control protein 6 homolog (inferred by orthology to a human protein)</fullName>
    </submittedName>
</protein>
<dbReference type="Pfam" id="PF13401">
    <property type="entry name" value="AAA_22"/>
    <property type="match status" value="1"/>
</dbReference>